<feature type="binding site" evidence="4">
    <location>
        <position position="64"/>
    </location>
    <ligand>
        <name>Zn(2+)</name>
        <dbReference type="ChEBI" id="CHEBI:29105"/>
        <label>1</label>
        <note>catalytic</note>
    </ligand>
</feature>
<keyword evidence="1 4" id="KW-0479">Metal-binding</keyword>
<keyword evidence="1" id="KW-0645">Protease</keyword>
<evidence type="ECO:0000256" key="3">
    <source>
        <dbReference type="PIRSR" id="PIRSR001238-2"/>
    </source>
</evidence>
<dbReference type="InterPro" id="IPR011059">
    <property type="entry name" value="Metal-dep_hydrolase_composite"/>
</dbReference>
<dbReference type="GO" id="GO:0008798">
    <property type="term" value="F:beta-aspartyl-peptidase activity"/>
    <property type="evidence" value="ECO:0007669"/>
    <property type="project" value="InterPro"/>
</dbReference>
<accession>A0A7C9K5M8</accession>
<dbReference type="Gene3D" id="2.30.40.10">
    <property type="entry name" value="Urease, subunit C, domain 1"/>
    <property type="match status" value="1"/>
</dbReference>
<dbReference type="PANTHER" id="PTHR11647">
    <property type="entry name" value="HYDRANTOINASE/DIHYDROPYRIMIDINASE FAMILY MEMBER"/>
    <property type="match status" value="1"/>
</dbReference>
<feature type="binding site" evidence="4">
    <location>
        <position position="196"/>
    </location>
    <ligand>
        <name>Zn(2+)</name>
        <dbReference type="ChEBI" id="CHEBI:29105"/>
        <label>2</label>
        <note>catalytic</note>
    </ligand>
</feature>
<dbReference type="EMBL" id="JAAEHK010000013">
    <property type="protein sequence ID" value="NDL70982.1"/>
    <property type="molecule type" value="Genomic_DNA"/>
</dbReference>
<protein>
    <recommendedName>
        <fullName evidence="1">Isoaspartyl dipeptidase</fullName>
        <ecNumber evidence="1">3.4.19.-</ecNumber>
    </recommendedName>
</protein>
<feature type="binding site" evidence="4">
    <location>
        <position position="225"/>
    </location>
    <ligand>
        <name>Zn(2+)</name>
        <dbReference type="ChEBI" id="CHEBI:29105"/>
        <label>2</label>
        <note>catalytic</note>
    </ligand>
</feature>
<feature type="binding site" evidence="3">
    <location>
        <position position="290"/>
    </location>
    <ligand>
        <name>substrate</name>
    </ligand>
</feature>
<dbReference type="Pfam" id="PF07969">
    <property type="entry name" value="Amidohydro_3"/>
    <property type="match status" value="1"/>
</dbReference>
<feature type="binding site" evidence="3">
    <location>
        <position position="228"/>
    </location>
    <ligand>
        <name>substrate</name>
    </ligand>
</feature>
<dbReference type="Proteomes" id="UP000480312">
    <property type="component" value="Unassembled WGS sequence"/>
</dbReference>
<feature type="domain" description="Amidohydrolase 3" evidence="5">
    <location>
        <begin position="192"/>
        <end position="367"/>
    </location>
</feature>
<dbReference type="AlphaFoldDB" id="A0A7C9K5M8"/>
<comment type="PTM">
    <text evidence="1">Carboxylation allows a single lysine to coordinate two zinc ions.</text>
</comment>
<dbReference type="PIRSF" id="PIRSF001238">
    <property type="entry name" value="IadA"/>
    <property type="match status" value="1"/>
</dbReference>
<dbReference type="SUPFAM" id="SSF51338">
    <property type="entry name" value="Composite domain of metallo-dependent hydrolases"/>
    <property type="match status" value="1"/>
</dbReference>
<dbReference type="NCBIfam" id="TIGR01975">
    <property type="entry name" value="isoAsp_dipep"/>
    <property type="match status" value="1"/>
</dbReference>
<sequence length="388" mass="41140">MLTLVKNAQLFTPEPRGLCHLLIADQRIAAVIDASEALNLGSLITTVDLEGRRVIPGLVDPLVHYIGGGGEGGFGNRTAELSLQDACASGVTTLIGALGTDALTRTPANLIGKARELAAGGLTAYAYTGSYQLPPVTLTGSIASDILYIPEFIGVGEVAISDHRGSQPTTQELTRLASDARTAGLLAGKSGIVFIHTGDTDSHLEPLREVAKHSAIPLSQFYPTHINRTAALFEDGLRFAREGGLIDFTTSTTPELLAGGEVPASEAVARALKARIDPSQISLSSDANASLPEFDDQRRFVGLKPGRLSSLFEVLGECINEHSISIEHALRCASTTAADTLKLPHKGRLVPGADADFVVLSEEHWAIDQVWALGHPVYDMERRVEGRG</sequence>
<dbReference type="RefSeq" id="WP_162218859.1">
    <property type="nucleotide sequence ID" value="NZ_JAAEHK010000013.1"/>
</dbReference>
<feature type="binding site" evidence="3">
    <location>
        <position position="164"/>
    </location>
    <ligand>
        <name>substrate</name>
    </ligand>
</feature>
<dbReference type="GO" id="GO:0006508">
    <property type="term" value="P:proteolysis"/>
    <property type="evidence" value="ECO:0007669"/>
    <property type="project" value="UniProtKB-KW"/>
</dbReference>
<proteinExistence type="inferred from homology"/>
<comment type="cofactor">
    <cofactor evidence="1 4">
        <name>Zn(2+)</name>
        <dbReference type="ChEBI" id="CHEBI:29105"/>
    </cofactor>
    <text evidence="1 4">Binds 2 Zn(2+) ions per subunit.</text>
</comment>
<dbReference type="GO" id="GO:0008237">
    <property type="term" value="F:metallopeptidase activity"/>
    <property type="evidence" value="ECO:0007669"/>
    <property type="project" value="UniProtKB-KW"/>
</dbReference>
<dbReference type="Gene3D" id="3.20.20.140">
    <property type="entry name" value="Metal-dependent hydrolases"/>
    <property type="match status" value="1"/>
</dbReference>
<gene>
    <name evidence="6" type="ORF">GPL32_10770</name>
</gene>
<evidence type="ECO:0000256" key="4">
    <source>
        <dbReference type="PIRSR" id="PIRSR001238-3"/>
    </source>
</evidence>
<keyword evidence="1 4" id="KW-0862">Zinc</keyword>
<evidence type="ECO:0000313" key="7">
    <source>
        <dbReference type="Proteomes" id="UP000480312"/>
    </source>
</evidence>
<dbReference type="GO" id="GO:0016810">
    <property type="term" value="F:hydrolase activity, acting on carbon-nitrogen (but not peptide) bonds"/>
    <property type="evidence" value="ECO:0007669"/>
    <property type="project" value="InterPro"/>
</dbReference>
<keyword evidence="1 6" id="KW-0378">Hydrolase</keyword>
<comment type="subcellular location">
    <subcellularLocation>
        <location evidence="1">Cytoplasm</location>
    </subcellularLocation>
</comment>
<keyword evidence="1" id="KW-0482">Metalloprotease</keyword>
<dbReference type="SUPFAM" id="SSF51556">
    <property type="entry name" value="Metallo-dependent hydrolases"/>
    <property type="match status" value="1"/>
</dbReference>
<evidence type="ECO:0000259" key="5">
    <source>
        <dbReference type="Pfam" id="PF07969"/>
    </source>
</evidence>
<comment type="caution">
    <text evidence="6">The sequence shown here is derived from an EMBL/GenBank/DDBJ whole genome shotgun (WGS) entry which is preliminary data.</text>
</comment>
<dbReference type="OrthoDB" id="9776455at2"/>
<dbReference type="InterPro" id="IPR050378">
    <property type="entry name" value="Metallo-dep_Hydrolases_sf"/>
</dbReference>
<dbReference type="GO" id="GO:0046872">
    <property type="term" value="F:metal ion binding"/>
    <property type="evidence" value="ECO:0007669"/>
    <property type="project" value="UniProtKB-KW"/>
</dbReference>
<dbReference type="InterPro" id="IPR013108">
    <property type="entry name" value="Amidohydro_3"/>
</dbReference>
<evidence type="ECO:0000256" key="1">
    <source>
        <dbReference type="PIRNR" id="PIRNR001238"/>
    </source>
</evidence>
<dbReference type="PANTHER" id="PTHR11647:SF1">
    <property type="entry name" value="COLLAPSIN RESPONSE MEDIATOR PROTEIN"/>
    <property type="match status" value="1"/>
</dbReference>
<comment type="similarity">
    <text evidence="1">Belongs to the peptidase M38 family.</text>
</comment>
<dbReference type="GO" id="GO:0005737">
    <property type="term" value="C:cytoplasm"/>
    <property type="evidence" value="ECO:0007669"/>
    <property type="project" value="UniProtKB-SubCell"/>
</dbReference>
<organism evidence="6 7">
    <name type="scientific">Vreelandella alkaliphila</name>
    <dbReference type="NCBI Taxonomy" id="272774"/>
    <lineage>
        <taxon>Bacteria</taxon>
        <taxon>Pseudomonadati</taxon>
        <taxon>Pseudomonadota</taxon>
        <taxon>Gammaproteobacteria</taxon>
        <taxon>Oceanospirillales</taxon>
        <taxon>Halomonadaceae</taxon>
        <taxon>Vreelandella</taxon>
    </lineage>
</organism>
<feature type="active site" description="Proton acceptor" evidence="2">
    <location>
        <position position="286"/>
    </location>
</feature>
<comment type="function">
    <text evidence="1">Catalyzes the hydrolytic cleavage of a subset of L-isoaspartyl (L-beta-aspartyl) dipeptides. Used to degrade proteins damaged by L-isoaspartyl residues formation.</text>
</comment>
<dbReference type="InterPro" id="IPR010229">
    <property type="entry name" value="Pept_M38_dipep"/>
</dbReference>
<evidence type="ECO:0000256" key="2">
    <source>
        <dbReference type="PIRSR" id="PIRSR001238-1"/>
    </source>
</evidence>
<dbReference type="InterPro" id="IPR032466">
    <property type="entry name" value="Metal_Hydrolase"/>
</dbReference>
<evidence type="ECO:0000313" key="6">
    <source>
        <dbReference type="EMBL" id="NDL70982.1"/>
    </source>
</evidence>
<feature type="binding site" evidence="3">
    <location>
        <position position="131"/>
    </location>
    <ligand>
        <name>substrate</name>
    </ligand>
</feature>
<dbReference type="EC" id="3.4.19.-" evidence="1"/>
<reference evidence="6 7" key="1">
    <citation type="submission" date="2020-01" db="EMBL/GenBank/DDBJ databases">
        <title>Whole genome sequencing of Halomonas alkaliphila strain LS44.</title>
        <authorList>
            <person name="Kumar S."/>
            <person name="Paul D."/>
            <person name="Shouche Y."/>
            <person name="Suryavanshi M.V."/>
        </authorList>
    </citation>
    <scope>NUCLEOTIDE SEQUENCE [LARGE SCALE GENOMIC DNA]</scope>
    <source>
        <strain evidence="6 7">LS44</strain>
    </source>
</reference>
<feature type="binding site" evidence="3">
    <location>
        <begin position="69"/>
        <end position="71"/>
    </location>
    <ligand>
        <name>substrate</name>
    </ligand>
</feature>
<name>A0A7C9K5M8_9GAMM</name>
<feature type="binding site" evidence="4">
    <location>
        <position position="286"/>
    </location>
    <ligand>
        <name>Zn(2+)</name>
        <dbReference type="ChEBI" id="CHEBI:29105"/>
        <label>1</label>
        <note>catalytic</note>
    </ligand>
</feature>
<feature type="binding site" evidence="3">
    <location>
        <position position="100"/>
    </location>
    <ligand>
        <name>substrate</name>
    </ligand>
</feature>